<dbReference type="SUPFAM" id="SSF48208">
    <property type="entry name" value="Six-hairpin glycosidases"/>
    <property type="match status" value="1"/>
</dbReference>
<feature type="signal peptide" evidence="1">
    <location>
        <begin position="1"/>
        <end position="24"/>
    </location>
</feature>
<dbReference type="GO" id="GO:0005975">
    <property type="term" value="P:carbohydrate metabolic process"/>
    <property type="evidence" value="ECO:0007669"/>
    <property type="project" value="InterPro"/>
</dbReference>
<dbReference type="PANTHER" id="PTHR43465:SF2">
    <property type="entry name" value="DUF1680 DOMAIN PROTEIN (AFU_ORTHOLOGUE AFUA_1G08910)"/>
    <property type="match status" value="1"/>
</dbReference>
<dbReference type="InterPro" id="IPR008928">
    <property type="entry name" value="6-hairpin_glycosidase_sf"/>
</dbReference>
<feature type="domain" description="Non-reducing end beta-L-arabinofuranosidase-like GH127 catalytic" evidence="2">
    <location>
        <begin position="39"/>
        <end position="419"/>
    </location>
</feature>
<dbReference type="OrthoDB" id="9757939at2"/>
<dbReference type="STRING" id="425514.SAMN05443550_101706"/>
<name>A0A1H3XRF4_9SPHI</name>
<evidence type="ECO:0008006" key="7">
    <source>
        <dbReference type="Google" id="ProtNLM"/>
    </source>
</evidence>
<reference evidence="5 6" key="1">
    <citation type="submission" date="2016-10" db="EMBL/GenBank/DDBJ databases">
        <authorList>
            <person name="de Groot N.N."/>
        </authorList>
    </citation>
    <scope>NUCLEOTIDE SEQUENCE [LARGE SCALE GENOMIC DNA]</scope>
    <source>
        <strain evidence="5 6">DSM 19033</strain>
    </source>
</reference>
<feature type="domain" description="Non-reducing end beta-L-arabinofuranosidase-like GH127 middle" evidence="3">
    <location>
        <begin position="430"/>
        <end position="541"/>
    </location>
</feature>
<keyword evidence="6" id="KW-1185">Reference proteome</keyword>
<feature type="domain" description="Non-reducing end beta-L-arabinofuranosidase-like GH127 C-terminal" evidence="4">
    <location>
        <begin position="543"/>
        <end position="648"/>
    </location>
</feature>
<dbReference type="InterPro" id="IPR049174">
    <property type="entry name" value="Beta-AFase-like"/>
</dbReference>
<dbReference type="Pfam" id="PF07944">
    <property type="entry name" value="Beta-AFase-like_GH127_cat"/>
    <property type="match status" value="1"/>
</dbReference>
<keyword evidence="1" id="KW-0732">Signal</keyword>
<gene>
    <name evidence="5" type="ORF">SAMN05443550_101706</name>
</gene>
<proteinExistence type="predicted"/>
<dbReference type="InterPro" id="IPR049046">
    <property type="entry name" value="Beta-AFase-like_GH127_middle"/>
</dbReference>
<protein>
    <recommendedName>
        <fullName evidence="7">DUF1680 family protein</fullName>
    </recommendedName>
</protein>
<dbReference type="InterPro" id="IPR049049">
    <property type="entry name" value="Beta-AFase-like_GH127_C"/>
</dbReference>
<dbReference type="AlphaFoldDB" id="A0A1H3XRF4"/>
<dbReference type="PANTHER" id="PTHR43465">
    <property type="entry name" value="DUF1680 DOMAIN PROTEIN (AFU_ORTHOLOGUE AFUA_1G08910)"/>
    <property type="match status" value="1"/>
</dbReference>
<evidence type="ECO:0000256" key="1">
    <source>
        <dbReference type="SAM" id="SignalP"/>
    </source>
</evidence>
<evidence type="ECO:0000313" key="6">
    <source>
        <dbReference type="Proteomes" id="UP000198850"/>
    </source>
</evidence>
<dbReference type="EMBL" id="FNRA01000001">
    <property type="protein sequence ID" value="SEA02045.1"/>
    <property type="molecule type" value="Genomic_DNA"/>
</dbReference>
<evidence type="ECO:0000259" key="2">
    <source>
        <dbReference type="Pfam" id="PF07944"/>
    </source>
</evidence>
<dbReference type="Pfam" id="PF20736">
    <property type="entry name" value="Glyco_hydro127M"/>
    <property type="match status" value="1"/>
</dbReference>
<dbReference type="RefSeq" id="WP_090555144.1">
    <property type="nucleotide sequence ID" value="NZ_FNRA01000001.1"/>
</dbReference>
<evidence type="ECO:0000259" key="3">
    <source>
        <dbReference type="Pfam" id="PF20736"/>
    </source>
</evidence>
<dbReference type="InterPro" id="IPR012878">
    <property type="entry name" value="Beta-AFase-like_GH127_cat"/>
</dbReference>
<accession>A0A1H3XRF4</accession>
<dbReference type="Proteomes" id="UP000198850">
    <property type="component" value="Unassembled WGS sequence"/>
</dbReference>
<organism evidence="5 6">
    <name type="scientific">Pedobacter hartonius</name>
    <dbReference type="NCBI Taxonomy" id="425514"/>
    <lineage>
        <taxon>Bacteria</taxon>
        <taxon>Pseudomonadati</taxon>
        <taxon>Bacteroidota</taxon>
        <taxon>Sphingobacteriia</taxon>
        <taxon>Sphingobacteriales</taxon>
        <taxon>Sphingobacteriaceae</taxon>
        <taxon>Pedobacter</taxon>
    </lineage>
</organism>
<sequence length="663" mass="74256">MKLLKKSINLFFASSILFAGSVTAQGNPAQMRSVNFSKVQISDKFWSPRIQTVTSVTIPVCIEQTEVITPRIRNFEKVARKQGEKHEGIYYDDSDVYKALEAIAYSLKNHPDAKLEAKADEWIDKIAAAQLPDGYLNTYYTLTGLDKRWTDMEKHEDYNAGHLIEAAVAYYNTTGKRKLLDVAIRVADNIDSTFRLANRNWVSGHEEIELALVKLYKATGKQKYLDLADWYLQQRGHGYGKGAIWTNKEMGEKYCQDDVPVKDQTQIEGHAVRAMYLYTGAADVGAAKHDPGYLKSMRTVWEDVVFRNMYITGGIGSSGSNEGFSTDYDLPNKNAYCETCASVGMVLWNERMNLLTGNAQYVDVLEKSLYNGALDGLSLSGDTFFYGNPLASDEDNQRSKWFGTACCPSNIARLVESLGNYIYASSDQAIWVNLFVSSSTSIPLKKATVQIRQESNYPWEGVIRLTVDPSSKIAFPLHIRIPGWANNEPAPGSTYQFTDRVDSTVSLSLNGKPVKYTLKDGYAIVNGQWKKGDVVTLTLPMPVRMVKATDSIKMNRNKIALQRGPLMYCVERFGKDQEQSFVIPEQVAFNTSFDKELLNGVVVLKAEVPFLMPADNGKSIKTEQGTLTAIPYYSWANRGHSQMDVWLPTRISSIDVKASKDDK</sequence>
<evidence type="ECO:0000313" key="5">
    <source>
        <dbReference type="EMBL" id="SEA02045.1"/>
    </source>
</evidence>
<feature type="chain" id="PRO_5011473457" description="DUF1680 family protein" evidence="1">
    <location>
        <begin position="25"/>
        <end position="663"/>
    </location>
</feature>
<dbReference type="Pfam" id="PF20737">
    <property type="entry name" value="Glyco_hydro127C"/>
    <property type="match status" value="1"/>
</dbReference>
<evidence type="ECO:0000259" key="4">
    <source>
        <dbReference type="Pfam" id="PF20737"/>
    </source>
</evidence>